<dbReference type="AlphaFoldDB" id="A0A6S7BPA4"/>
<feature type="compositionally biased region" description="Polar residues" evidence="1">
    <location>
        <begin position="859"/>
        <end position="891"/>
    </location>
</feature>
<feature type="region of interest" description="Disordered" evidence="1">
    <location>
        <begin position="836"/>
        <end position="891"/>
    </location>
</feature>
<feature type="compositionally biased region" description="Basic and acidic residues" evidence="1">
    <location>
        <begin position="530"/>
        <end position="539"/>
    </location>
</feature>
<keyword evidence="2" id="KW-0812">Transmembrane</keyword>
<dbReference type="RefSeq" id="WP_175153565.1">
    <property type="nucleotide sequence ID" value="NZ_CADIKK010000053.1"/>
</dbReference>
<feature type="region of interest" description="Disordered" evidence="1">
    <location>
        <begin position="1"/>
        <end position="35"/>
    </location>
</feature>
<keyword evidence="2" id="KW-0472">Membrane</keyword>
<feature type="transmembrane region" description="Helical" evidence="2">
    <location>
        <begin position="979"/>
        <end position="997"/>
    </location>
</feature>
<keyword evidence="2" id="KW-1133">Transmembrane helix</keyword>
<feature type="transmembrane region" description="Helical" evidence="2">
    <location>
        <begin position="952"/>
        <end position="972"/>
    </location>
</feature>
<feature type="region of interest" description="Disordered" evidence="1">
    <location>
        <begin position="524"/>
        <end position="609"/>
    </location>
</feature>
<evidence type="ECO:0000256" key="1">
    <source>
        <dbReference type="SAM" id="MobiDB-lite"/>
    </source>
</evidence>
<feature type="region of interest" description="Disordered" evidence="1">
    <location>
        <begin position="1085"/>
        <end position="1121"/>
    </location>
</feature>
<organism evidence="4 5">
    <name type="scientific">Paraburkholderia ultramafica</name>
    <dbReference type="NCBI Taxonomy" id="1544867"/>
    <lineage>
        <taxon>Bacteria</taxon>
        <taxon>Pseudomonadati</taxon>
        <taxon>Pseudomonadota</taxon>
        <taxon>Betaproteobacteria</taxon>
        <taxon>Burkholderiales</taxon>
        <taxon>Burkholderiaceae</taxon>
        <taxon>Paraburkholderia</taxon>
    </lineage>
</organism>
<dbReference type="EMBL" id="CADIKK010000053">
    <property type="protein sequence ID" value="CAB3807808.1"/>
    <property type="molecule type" value="Genomic_DNA"/>
</dbReference>
<gene>
    <name evidence="4" type="ORF">LMG28614_06674</name>
</gene>
<dbReference type="InterPro" id="IPR025295">
    <property type="entry name" value="eCIS_core_dom"/>
</dbReference>
<feature type="compositionally biased region" description="Basic and acidic residues" evidence="1">
    <location>
        <begin position="1098"/>
        <end position="1115"/>
    </location>
</feature>
<evidence type="ECO:0000256" key="2">
    <source>
        <dbReference type="SAM" id="Phobius"/>
    </source>
</evidence>
<sequence>MEKVSVNVSHENDQRSRQPEGSTPVPSGFTTDRPREAFASGGLLVAAAESVEIQSALLNDKAQPISQRRALARRIGQLRGNFHLQKVISSIRPEPAARDATGEFDADGKMAATWAAHVVTDRRNGAGEDEHLGSRPGEVAPKAGPKEVDRAPPRSVPISRSLDSVAEERIPERHELLDPGKAQHFGKRLGADFSGVTVHSGDDVAESRGASAVTFGSNIHFADGVLKRTGAEEILGHELVHTIQQGAVPVERPASDTPAHPVAAEAEAERLGPAAARGDLGIVRLRAPSASQRKRTIPSSTVQVARGHAAEAKLAAVEARIAKESKETIRARRQQRPPLHARVHALAPTAKGGAKHKSASPEPRSHAHAYPAPKAPATSRRLPSITGARRPAIVMHAGQQAPRAAAVPFVPPPGAAPGAAASSPDANALASVRGPAAALGRDVAAEGSRMAAQIRNQAAAVASAVVSIGERGSTRLRAAQVAATGEIDAQLAAGHVAIAGGEEAAVAAVQAELAAATADVHASGAAETGRVTKEVEEHQSQASRTAADKKASVDATAESEAAVFRDGSDARAARAQQPASAGGETDSFKQEATQKADAQASANFNQDATRVHEGNRDAARSFGSFIDEQVTNFVSSIGQAVPEATGHIAGLVHSATSGLGKAASNVLSSVTALSGQAAHKMEAGAATVVQGVRSGAEALASALDSHAEQRAAEIATHAEQLAATLEQGAQQAGLAVAAAPESTASKLAPQARSQMAELAERAAAELGGLESRVGGQFGEIAQHGVAAIGAAASAAAVNLQSGAAGVATKLASGQAGASRTFQNAVRATGQLLSEAGSQASADMGKAGSHVVSGVEDSAKQAQTDLGKTVDQASTEQQGNLEVVQGKTQATHADIDSSYTSLKSEADSRSSADQRQNAENGGQTFLELLLPKSWTAAIKSWFKDTFGEIAGGIIYGLLSALVPLLIIGGLCLLFEAAAPFIIGGALILGIGLGIYSRFSNFEKDNGRGPGFWEGLALVGLGIADVTGIPQVVEGIVGYRAFAEHNPDGTLKAKMSDFDRAEMITSGLFQLLTLGLGARAFKGKFGGKSVPPDINPPEVKPPEVKPPEVKPPEEKPPEVVPKAPPKVRVVRTGNNVSVSDAVTDALLGLGELKGDGYLELGIYTKEANTTVRGSEVFEAILEEFRSGGDTVRGIRGLWYGEDNLATFNEFIQKKMTPEEAAGETFTGKMAKRSGYPKVRIDYAKSVRNPDGTFKRAELWFDP</sequence>
<dbReference type="Pfam" id="PF13699">
    <property type="entry name" value="eCIS_core"/>
    <property type="match status" value="1"/>
</dbReference>
<dbReference type="Proteomes" id="UP000494365">
    <property type="component" value="Unassembled WGS sequence"/>
</dbReference>
<evidence type="ECO:0000313" key="4">
    <source>
        <dbReference type="EMBL" id="CAB3807808.1"/>
    </source>
</evidence>
<accession>A0A6S7BPA4</accession>
<keyword evidence="5" id="KW-1185">Reference proteome</keyword>
<feature type="compositionally biased region" description="Basic residues" evidence="1">
    <location>
        <begin position="331"/>
        <end position="343"/>
    </location>
</feature>
<evidence type="ECO:0000313" key="5">
    <source>
        <dbReference type="Proteomes" id="UP000494365"/>
    </source>
</evidence>
<evidence type="ECO:0000259" key="3">
    <source>
        <dbReference type="Pfam" id="PF13699"/>
    </source>
</evidence>
<reference evidence="4 5" key="1">
    <citation type="submission" date="2020-04" db="EMBL/GenBank/DDBJ databases">
        <authorList>
            <person name="De Canck E."/>
        </authorList>
    </citation>
    <scope>NUCLEOTIDE SEQUENCE [LARGE SCALE GENOMIC DNA]</scope>
    <source>
        <strain evidence="4 5">LMG 28614</strain>
    </source>
</reference>
<feature type="domain" description="eCIS core" evidence="3">
    <location>
        <begin position="178"/>
        <end position="246"/>
    </location>
</feature>
<protein>
    <recommendedName>
        <fullName evidence="3">eCIS core domain-containing protein</fullName>
    </recommendedName>
</protein>
<feature type="compositionally biased region" description="Low complexity" evidence="1">
    <location>
        <begin position="368"/>
        <end position="377"/>
    </location>
</feature>
<proteinExistence type="predicted"/>
<feature type="compositionally biased region" description="Polar residues" evidence="1">
    <location>
        <begin position="19"/>
        <end position="30"/>
    </location>
</feature>
<feature type="region of interest" description="Disordered" evidence="1">
    <location>
        <begin position="125"/>
        <end position="157"/>
    </location>
</feature>
<name>A0A6S7BPA4_9BURK</name>
<feature type="region of interest" description="Disordered" evidence="1">
    <location>
        <begin position="326"/>
        <end position="384"/>
    </location>
</feature>